<organism evidence="1 2">
    <name type="scientific">Haematococcus lacustris</name>
    <name type="common">Green alga</name>
    <name type="synonym">Haematococcus pluvialis</name>
    <dbReference type="NCBI Taxonomy" id="44745"/>
    <lineage>
        <taxon>Eukaryota</taxon>
        <taxon>Viridiplantae</taxon>
        <taxon>Chlorophyta</taxon>
        <taxon>core chlorophytes</taxon>
        <taxon>Chlorophyceae</taxon>
        <taxon>CS clade</taxon>
        <taxon>Chlamydomonadales</taxon>
        <taxon>Haematococcaceae</taxon>
        <taxon>Haematococcus</taxon>
    </lineage>
</organism>
<comment type="caution">
    <text evidence="1">The sequence shown here is derived from an EMBL/GenBank/DDBJ whole genome shotgun (WGS) entry which is preliminary data.</text>
</comment>
<feature type="non-terminal residue" evidence="1">
    <location>
        <position position="74"/>
    </location>
</feature>
<dbReference type="EMBL" id="BLLF01005388">
    <property type="protein sequence ID" value="GFH31125.1"/>
    <property type="molecule type" value="Genomic_DNA"/>
</dbReference>
<dbReference type="Proteomes" id="UP000485058">
    <property type="component" value="Unassembled WGS sequence"/>
</dbReference>
<protein>
    <submittedName>
        <fullName evidence="1">Uncharacterized protein</fullName>
    </submittedName>
</protein>
<accession>A0A6A0AEL2</accession>
<name>A0A6A0AEL2_HAELA</name>
<gene>
    <name evidence="1" type="ORF">HaLaN_30104</name>
</gene>
<sequence length="74" mass="8172">MSGNGCGVYFSNCFQGNEDWDTRLSLFEAETGAELAGCGGQKTAVKTESQNCWLQDSKLAYLVYQLDQGKTYML</sequence>
<proteinExistence type="predicted"/>
<keyword evidence="2" id="KW-1185">Reference proteome</keyword>
<evidence type="ECO:0000313" key="2">
    <source>
        <dbReference type="Proteomes" id="UP000485058"/>
    </source>
</evidence>
<dbReference type="AlphaFoldDB" id="A0A6A0AEL2"/>
<feature type="non-terminal residue" evidence="1">
    <location>
        <position position="1"/>
    </location>
</feature>
<evidence type="ECO:0000313" key="1">
    <source>
        <dbReference type="EMBL" id="GFH31125.1"/>
    </source>
</evidence>
<reference evidence="1 2" key="1">
    <citation type="submission" date="2020-02" db="EMBL/GenBank/DDBJ databases">
        <title>Draft genome sequence of Haematococcus lacustris strain NIES-144.</title>
        <authorList>
            <person name="Morimoto D."/>
            <person name="Nakagawa S."/>
            <person name="Yoshida T."/>
            <person name="Sawayama S."/>
        </authorList>
    </citation>
    <scope>NUCLEOTIDE SEQUENCE [LARGE SCALE GENOMIC DNA]</scope>
    <source>
        <strain evidence="1 2">NIES-144</strain>
    </source>
</reference>